<keyword evidence="3" id="KW-0732">Signal</keyword>
<feature type="chain" id="PRO_5005879688" description="Membrane-associated protein" evidence="3">
    <location>
        <begin position="28"/>
        <end position="290"/>
    </location>
</feature>
<evidence type="ECO:0000256" key="2">
    <source>
        <dbReference type="SAM" id="Phobius"/>
    </source>
</evidence>
<evidence type="ECO:0008006" key="6">
    <source>
        <dbReference type="Google" id="ProtNLM"/>
    </source>
</evidence>
<feature type="region of interest" description="Disordered" evidence="1">
    <location>
        <begin position="202"/>
        <end position="290"/>
    </location>
</feature>
<feature type="signal peptide" evidence="3">
    <location>
        <begin position="1"/>
        <end position="27"/>
    </location>
</feature>
<dbReference type="Proteomes" id="UP000038009">
    <property type="component" value="Unassembled WGS sequence"/>
</dbReference>
<evidence type="ECO:0000313" key="4">
    <source>
        <dbReference type="EMBL" id="KPI82908.1"/>
    </source>
</evidence>
<evidence type="ECO:0000256" key="3">
    <source>
        <dbReference type="SAM" id="SignalP"/>
    </source>
</evidence>
<keyword evidence="2" id="KW-0472">Membrane</keyword>
<evidence type="ECO:0000256" key="1">
    <source>
        <dbReference type="SAM" id="MobiDB-lite"/>
    </source>
</evidence>
<feature type="compositionally biased region" description="Low complexity" evidence="1">
    <location>
        <begin position="207"/>
        <end position="225"/>
    </location>
</feature>
<feature type="compositionally biased region" description="Low complexity" evidence="1">
    <location>
        <begin position="247"/>
        <end position="281"/>
    </location>
</feature>
<evidence type="ECO:0000313" key="5">
    <source>
        <dbReference type="Proteomes" id="UP000038009"/>
    </source>
</evidence>
<dbReference type="VEuPathDB" id="TriTrypDB:Lsey_0491_0010"/>
<accession>A0A0N1PBW5</accession>
<feature type="compositionally biased region" description="Polar residues" evidence="1">
    <location>
        <begin position="226"/>
        <end position="240"/>
    </location>
</feature>
<sequence>MRSTRSFQSVCVLAVLLTSWAATTAHASMFLAPTTSFVPITDLNSLQSACEAVQANSVVYAMYTPAVLTEVDEYMAKQSTTQAFVAAYFVVMVGWYWRVTQMGETWSMAVNATEFVGGTLPNGSTGKYAVYNTTGGGLQAVDGRTDYKVLCYVETLYSGDKSSKFPWWAIVIIVVGAVVIVVVVVIAVYCCRKKKKPQYADEDDTISFSSRGTSGTDSSLTDSRSFSTNGSSNYMASSKNTSRESSDVSGSQSSSDSDKSSSCSDNNTGSRETEESSSTYSNRHRDVYST</sequence>
<dbReference type="OrthoDB" id="267053at2759"/>
<protein>
    <recommendedName>
        <fullName evidence="6">Membrane-associated protein</fullName>
    </recommendedName>
</protein>
<dbReference type="OMA" id="CCKRKQF"/>
<keyword evidence="2" id="KW-0812">Transmembrane</keyword>
<dbReference type="EMBL" id="LJSK01000491">
    <property type="protein sequence ID" value="KPI82908.1"/>
    <property type="molecule type" value="Genomic_DNA"/>
</dbReference>
<proteinExistence type="predicted"/>
<gene>
    <name evidence="4" type="ORF">ABL78_8077</name>
</gene>
<feature type="transmembrane region" description="Helical" evidence="2">
    <location>
        <begin position="165"/>
        <end position="189"/>
    </location>
</feature>
<dbReference type="AlphaFoldDB" id="A0A0N1PBW5"/>
<name>A0A0N1PBW5_LEPSE</name>
<reference evidence="4 5" key="1">
    <citation type="journal article" date="2015" name="PLoS Pathog.">
        <title>Leptomonas seymouri: Adaptations to the Dixenous Life Cycle Analyzed by Genome Sequencing, Transcriptome Profiling and Co-infection with Leishmania donovani.</title>
        <authorList>
            <person name="Kraeva N."/>
            <person name="Butenko A."/>
            <person name="Hlavacova J."/>
            <person name="Kostygov A."/>
            <person name="Myskova J."/>
            <person name="Grybchuk D."/>
            <person name="Lestinova T."/>
            <person name="Votypka J."/>
            <person name="Volf P."/>
            <person name="Opperdoes F."/>
            <person name="Flegontov P."/>
            <person name="Lukes J."/>
            <person name="Yurchenko V."/>
        </authorList>
    </citation>
    <scope>NUCLEOTIDE SEQUENCE [LARGE SCALE GENOMIC DNA]</scope>
    <source>
        <strain evidence="4 5">ATCC 30220</strain>
    </source>
</reference>
<comment type="caution">
    <text evidence="4">The sequence shown here is derived from an EMBL/GenBank/DDBJ whole genome shotgun (WGS) entry which is preliminary data.</text>
</comment>
<keyword evidence="2" id="KW-1133">Transmembrane helix</keyword>
<organism evidence="4 5">
    <name type="scientific">Leptomonas seymouri</name>
    <dbReference type="NCBI Taxonomy" id="5684"/>
    <lineage>
        <taxon>Eukaryota</taxon>
        <taxon>Discoba</taxon>
        <taxon>Euglenozoa</taxon>
        <taxon>Kinetoplastea</taxon>
        <taxon>Metakinetoplastina</taxon>
        <taxon>Trypanosomatida</taxon>
        <taxon>Trypanosomatidae</taxon>
        <taxon>Leishmaniinae</taxon>
        <taxon>Leptomonas</taxon>
    </lineage>
</organism>
<keyword evidence="5" id="KW-1185">Reference proteome</keyword>